<dbReference type="SUPFAM" id="SSF111283">
    <property type="entry name" value="Putative modulator of DNA gyrase, PmbA/TldD"/>
    <property type="match status" value="1"/>
</dbReference>
<dbReference type="PANTHER" id="PTHR43421:SF1">
    <property type="entry name" value="METALLOPROTEASE PMBA"/>
    <property type="match status" value="1"/>
</dbReference>
<dbReference type="InterPro" id="IPR045569">
    <property type="entry name" value="Metalloprtase-TldD/E_C"/>
</dbReference>
<dbReference type="InterPro" id="IPR047657">
    <property type="entry name" value="PmbA"/>
</dbReference>
<protein>
    <recommendedName>
        <fullName evidence="4">TldD/PmbA family protein</fullName>
    </recommendedName>
</protein>
<comment type="caution">
    <text evidence="3">The sequence shown here is derived from an EMBL/GenBank/DDBJ whole genome shotgun (WGS) entry which is preliminary data.</text>
</comment>
<name>X0T214_9ZZZZ</name>
<gene>
    <name evidence="3" type="ORF">S01H1_07609</name>
</gene>
<dbReference type="Gene3D" id="3.30.2290.10">
    <property type="entry name" value="PmbA/TldD superfamily"/>
    <property type="match status" value="1"/>
</dbReference>
<evidence type="ECO:0000259" key="2">
    <source>
        <dbReference type="Pfam" id="PF19290"/>
    </source>
</evidence>
<dbReference type="InterPro" id="IPR045570">
    <property type="entry name" value="Metalloprtase-TldD/E_cen_dom"/>
</dbReference>
<dbReference type="GO" id="GO:0008237">
    <property type="term" value="F:metallopeptidase activity"/>
    <property type="evidence" value="ECO:0007669"/>
    <property type="project" value="InterPro"/>
</dbReference>
<evidence type="ECO:0000259" key="1">
    <source>
        <dbReference type="Pfam" id="PF19289"/>
    </source>
</evidence>
<dbReference type="InterPro" id="IPR035068">
    <property type="entry name" value="TldD/PmbA_N"/>
</dbReference>
<feature type="domain" description="Metalloprotease TldD/E central" evidence="2">
    <location>
        <begin position="16"/>
        <end position="121"/>
    </location>
</feature>
<sequence length="335" mass="37001">KGRAKRDLGVLDPEYKKLTPEDRHKLVKAVEESCLAKGGKKVISVTASEYDSHDELLLMTSNGFEGHMESTFYQAGASMTVQDEGDRRPTGYNYIACAKKKDMPTPEEIGAEAAKRTLALLGGKKIKTEALPIIIENRNVPRLLGGFMSAMYGSNIQQKRSFLADKKGKKIASKHFSIIDDPFVKGSFGSRLFDNDGFATKKRTMIDTGVLKEFFVDWYYSRKLGWEPTTGRPSNLIIPSGKRSVKEIMKDLGRGILITGFIGGNSNSTTGDTSIGITGQLFDKGKPVHAVAEMNIAGNHLKFWHKLVEVANDPWIYSSWRTPSLVFTDVVVSGL</sequence>
<dbReference type="GO" id="GO:0006508">
    <property type="term" value="P:proteolysis"/>
    <property type="evidence" value="ECO:0007669"/>
    <property type="project" value="InterPro"/>
</dbReference>
<dbReference type="EMBL" id="BARS01003914">
    <property type="protein sequence ID" value="GAF70080.1"/>
    <property type="molecule type" value="Genomic_DNA"/>
</dbReference>
<dbReference type="Pfam" id="PF19290">
    <property type="entry name" value="PmbA_TldD_2nd"/>
    <property type="match status" value="1"/>
</dbReference>
<dbReference type="InterPro" id="IPR036059">
    <property type="entry name" value="TldD/PmbA_sf"/>
</dbReference>
<dbReference type="Pfam" id="PF19289">
    <property type="entry name" value="PmbA_TldD_3rd"/>
    <property type="match status" value="1"/>
</dbReference>
<dbReference type="GO" id="GO:0005829">
    <property type="term" value="C:cytosol"/>
    <property type="evidence" value="ECO:0007669"/>
    <property type="project" value="TreeGrafter"/>
</dbReference>
<organism evidence="3">
    <name type="scientific">marine sediment metagenome</name>
    <dbReference type="NCBI Taxonomy" id="412755"/>
    <lineage>
        <taxon>unclassified sequences</taxon>
        <taxon>metagenomes</taxon>
        <taxon>ecological metagenomes</taxon>
    </lineage>
</organism>
<feature type="domain" description="Metalloprotease TldD/E C-terminal" evidence="1">
    <location>
        <begin position="130"/>
        <end position="334"/>
    </location>
</feature>
<evidence type="ECO:0000313" key="3">
    <source>
        <dbReference type="EMBL" id="GAF70080.1"/>
    </source>
</evidence>
<reference evidence="3" key="1">
    <citation type="journal article" date="2014" name="Front. Microbiol.">
        <title>High frequency of phylogenetically diverse reductive dehalogenase-homologous genes in deep subseafloor sedimentary metagenomes.</title>
        <authorList>
            <person name="Kawai M."/>
            <person name="Futagami T."/>
            <person name="Toyoda A."/>
            <person name="Takaki Y."/>
            <person name="Nishi S."/>
            <person name="Hori S."/>
            <person name="Arai W."/>
            <person name="Tsubouchi T."/>
            <person name="Morono Y."/>
            <person name="Uchiyama I."/>
            <person name="Ito T."/>
            <person name="Fujiyama A."/>
            <person name="Inagaki F."/>
            <person name="Takami H."/>
        </authorList>
    </citation>
    <scope>NUCLEOTIDE SEQUENCE</scope>
    <source>
        <strain evidence="3">Expedition CK06-06</strain>
    </source>
</reference>
<accession>X0T214</accession>
<feature type="non-terminal residue" evidence="3">
    <location>
        <position position="1"/>
    </location>
</feature>
<evidence type="ECO:0008006" key="4">
    <source>
        <dbReference type="Google" id="ProtNLM"/>
    </source>
</evidence>
<dbReference type="AlphaFoldDB" id="X0T214"/>
<proteinExistence type="predicted"/>
<dbReference type="PANTHER" id="PTHR43421">
    <property type="entry name" value="METALLOPROTEASE PMBA"/>
    <property type="match status" value="1"/>
</dbReference>